<accession>A0A5N6YVN5</accession>
<sequence>MRLRIDVGQDIIYRVLCLRPVAPYIIQPNLEKIPPQATDWRLLRDLCIGSTDKIRSFGNYALP</sequence>
<organism evidence="1">
    <name type="scientific">Aspergillus arachidicola</name>
    <dbReference type="NCBI Taxonomy" id="656916"/>
    <lineage>
        <taxon>Eukaryota</taxon>
        <taxon>Fungi</taxon>
        <taxon>Dikarya</taxon>
        <taxon>Ascomycota</taxon>
        <taxon>Pezizomycotina</taxon>
        <taxon>Eurotiomycetes</taxon>
        <taxon>Eurotiomycetidae</taxon>
        <taxon>Eurotiales</taxon>
        <taxon>Aspergillaceae</taxon>
        <taxon>Aspergillus</taxon>
        <taxon>Aspergillus subgen. Circumdati</taxon>
    </lineage>
</organism>
<proteinExistence type="predicted"/>
<gene>
    <name evidence="1" type="ORF">BDV24DRAFT_121178</name>
</gene>
<dbReference type="EMBL" id="ML737112">
    <property type="protein sequence ID" value="KAE8347680.1"/>
    <property type="molecule type" value="Genomic_DNA"/>
</dbReference>
<evidence type="ECO:0000313" key="1">
    <source>
        <dbReference type="EMBL" id="KAE8347680.1"/>
    </source>
</evidence>
<name>A0A5N6YVN5_9EURO</name>
<dbReference type="AlphaFoldDB" id="A0A5N6YVN5"/>
<protein>
    <submittedName>
        <fullName evidence="1">Uncharacterized protein</fullName>
    </submittedName>
</protein>
<reference evidence="1" key="1">
    <citation type="submission" date="2019-04" db="EMBL/GenBank/DDBJ databases">
        <title>Friends and foes A comparative genomics study of 23 Aspergillus species from section Flavi.</title>
        <authorList>
            <consortium name="DOE Joint Genome Institute"/>
            <person name="Kjaerbolling I."/>
            <person name="Vesth T."/>
            <person name="Frisvad J.C."/>
            <person name="Nybo J.L."/>
            <person name="Theobald S."/>
            <person name="Kildgaard S."/>
            <person name="Isbrandt T."/>
            <person name="Kuo A."/>
            <person name="Sato A."/>
            <person name="Lyhne E.K."/>
            <person name="Kogle M.E."/>
            <person name="Wiebenga A."/>
            <person name="Kun R.S."/>
            <person name="Lubbers R.J."/>
            <person name="Makela M.R."/>
            <person name="Barry K."/>
            <person name="Chovatia M."/>
            <person name="Clum A."/>
            <person name="Daum C."/>
            <person name="Haridas S."/>
            <person name="He G."/>
            <person name="LaButti K."/>
            <person name="Lipzen A."/>
            <person name="Mondo S."/>
            <person name="Riley R."/>
            <person name="Salamov A."/>
            <person name="Simmons B.A."/>
            <person name="Magnuson J.K."/>
            <person name="Henrissat B."/>
            <person name="Mortensen U.H."/>
            <person name="Larsen T.O."/>
            <person name="Devries R.P."/>
            <person name="Grigoriev I.V."/>
            <person name="Machida M."/>
            <person name="Baker S.E."/>
            <person name="Andersen M.R."/>
        </authorList>
    </citation>
    <scope>NUCLEOTIDE SEQUENCE</scope>
    <source>
        <strain evidence="1">CBS 117612</strain>
    </source>
</reference>
<dbReference type="Proteomes" id="UP000325558">
    <property type="component" value="Unassembled WGS sequence"/>
</dbReference>